<dbReference type="OrthoDB" id="8281972at2"/>
<dbReference type="PANTHER" id="PTHR43384">
    <property type="entry name" value="SEPTUM SITE-DETERMINING PROTEIN MIND HOMOLOG, CHLOROPLASTIC-RELATED"/>
    <property type="match status" value="1"/>
</dbReference>
<name>A0A918DEL5_9RHOB</name>
<dbReference type="Gene3D" id="3.40.50.300">
    <property type="entry name" value="P-loop containing nucleotide triphosphate hydrolases"/>
    <property type="match status" value="1"/>
</dbReference>
<evidence type="ECO:0000313" key="4">
    <source>
        <dbReference type="EMBL" id="GGO36748.1"/>
    </source>
</evidence>
<comment type="caution">
    <text evidence="4">The sequence shown here is derived from an EMBL/GenBank/DDBJ whole genome shotgun (WGS) entry which is preliminary data.</text>
</comment>
<protein>
    <submittedName>
        <fullName evidence="4">Pilus assembly protein CpaE</fullName>
    </submittedName>
</protein>
<keyword evidence="2" id="KW-0067">ATP-binding</keyword>
<gene>
    <name evidence="4" type="ORF">GCM10010991_31230</name>
</gene>
<evidence type="ECO:0000256" key="2">
    <source>
        <dbReference type="ARBA" id="ARBA00022840"/>
    </source>
</evidence>
<proteinExistence type="predicted"/>
<dbReference type="PANTHER" id="PTHR43384:SF6">
    <property type="entry name" value="SEPTUM SITE-DETERMINING PROTEIN MIND HOMOLOG, CHLOROPLASTIC"/>
    <property type="match status" value="1"/>
</dbReference>
<dbReference type="GO" id="GO:0005524">
    <property type="term" value="F:ATP binding"/>
    <property type="evidence" value="ECO:0007669"/>
    <property type="project" value="UniProtKB-KW"/>
</dbReference>
<feature type="domain" description="AAA" evidence="3">
    <location>
        <begin position="156"/>
        <end position="308"/>
    </location>
</feature>
<dbReference type="GO" id="GO:0009898">
    <property type="term" value="C:cytoplasmic side of plasma membrane"/>
    <property type="evidence" value="ECO:0007669"/>
    <property type="project" value="TreeGrafter"/>
</dbReference>
<dbReference type="GO" id="GO:0005829">
    <property type="term" value="C:cytosol"/>
    <property type="evidence" value="ECO:0007669"/>
    <property type="project" value="TreeGrafter"/>
</dbReference>
<dbReference type="InterPro" id="IPR025669">
    <property type="entry name" value="AAA_dom"/>
</dbReference>
<dbReference type="SUPFAM" id="SSF52540">
    <property type="entry name" value="P-loop containing nucleoside triphosphate hydrolases"/>
    <property type="match status" value="1"/>
</dbReference>
<organism evidence="4 5">
    <name type="scientific">Gemmobacter aquaticus</name>
    <dbReference type="NCBI Taxonomy" id="490185"/>
    <lineage>
        <taxon>Bacteria</taxon>
        <taxon>Pseudomonadati</taxon>
        <taxon>Pseudomonadota</taxon>
        <taxon>Alphaproteobacteria</taxon>
        <taxon>Rhodobacterales</taxon>
        <taxon>Paracoccaceae</taxon>
        <taxon>Gemmobacter</taxon>
    </lineage>
</organism>
<keyword evidence="5" id="KW-1185">Reference proteome</keyword>
<evidence type="ECO:0000313" key="5">
    <source>
        <dbReference type="Proteomes" id="UP000598196"/>
    </source>
</evidence>
<accession>A0A918DEL5</accession>
<evidence type="ECO:0000259" key="3">
    <source>
        <dbReference type="Pfam" id="PF13614"/>
    </source>
</evidence>
<dbReference type="AlphaFoldDB" id="A0A918DEL5"/>
<reference evidence="4 5" key="1">
    <citation type="journal article" date="2014" name="Int. J. Syst. Evol. Microbiol.">
        <title>Complete genome sequence of Corynebacterium casei LMG S-19264T (=DSM 44701T), isolated from a smear-ripened cheese.</title>
        <authorList>
            <consortium name="US DOE Joint Genome Institute (JGI-PGF)"/>
            <person name="Walter F."/>
            <person name="Albersmeier A."/>
            <person name="Kalinowski J."/>
            <person name="Ruckert C."/>
        </authorList>
    </citation>
    <scope>NUCLEOTIDE SEQUENCE [LARGE SCALE GENOMIC DNA]</scope>
    <source>
        <strain evidence="4 5">CGMCC 1.7029</strain>
    </source>
</reference>
<dbReference type="Pfam" id="PF13614">
    <property type="entry name" value="AAA_31"/>
    <property type="match status" value="1"/>
</dbReference>
<dbReference type="InterPro" id="IPR050625">
    <property type="entry name" value="ParA/MinD_ATPase"/>
</dbReference>
<dbReference type="GO" id="GO:0051782">
    <property type="term" value="P:negative regulation of cell division"/>
    <property type="evidence" value="ECO:0007669"/>
    <property type="project" value="TreeGrafter"/>
</dbReference>
<dbReference type="RefSeq" id="WP_146287814.1">
    <property type="nucleotide sequence ID" value="NZ_BMLP01000007.1"/>
</dbReference>
<dbReference type="EMBL" id="BMLP01000007">
    <property type="protein sequence ID" value="GGO36748.1"/>
    <property type="molecule type" value="Genomic_DNA"/>
</dbReference>
<dbReference type="Proteomes" id="UP000598196">
    <property type="component" value="Unassembled WGS sequence"/>
</dbReference>
<keyword evidence="1" id="KW-0547">Nucleotide-binding</keyword>
<dbReference type="InterPro" id="IPR027417">
    <property type="entry name" value="P-loop_NTPase"/>
</dbReference>
<dbReference type="GO" id="GO:0016887">
    <property type="term" value="F:ATP hydrolysis activity"/>
    <property type="evidence" value="ECO:0007669"/>
    <property type="project" value="TreeGrafter"/>
</dbReference>
<evidence type="ECO:0000256" key="1">
    <source>
        <dbReference type="ARBA" id="ARBA00022741"/>
    </source>
</evidence>
<sequence length="412" mass="43968">MSALFDERNDPMPNVQSMLVVTRDGALTEGLDHVETTGKPISLTAETGHLARLNGRVQQMARDKDVIVVQTDPHDPDDIAALRVLVRSKRPGASVVALADENLSLADVQLLNDAGVERVLPVPHSADALVSELSRIGAARQVTSPVASTPSKAAGRIIATLPARGGIGATTLSVNLAESLAAPRGFGRSKTRAKVALVDLDLQFGSVGSMLDLPEHDALARLAGEGTLPDVTFLRQAMLDHPSGLRVMPAPSTFVPQDALGVAQVAAIIDVLRTEFDYVVIDLPHAVARWIEPVISAADMVLLVADLSVPVVRQGRRLTELLTADNPSVPLRLVASREDKPMFRSSTQREAERALERPVWAWLPPDPKHARAAADQGRPLRAVGGVLSKAINRLARQVERELNTSSAVAKGV</sequence>